<evidence type="ECO:0000313" key="2">
    <source>
        <dbReference type="Proteomes" id="UP001165960"/>
    </source>
</evidence>
<protein>
    <submittedName>
        <fullName evidence="1">Uncharacterized protein</fullName>
    </submittedName>
</protein>
<dbReference type="Proteomes" id="UP001165960">
    <property type="component" value="Unassembled WGS sequence"/>
</dbReference>
<proteinExistence type="predicted"/>
<evidence type="ECO:0000313" key="1">
    <source>
        <dbReference type="EMBL" id="KAJ9067035.1"/>
    </source>
</evidence>
<dbReference type="EMBL" id="QTSX02004269">
    <property type="protein sequence ID" value="KAJ9067035.1"/>
    <property type="molecule type" value="Genomic_DNA"/>
</dbReference>
<accession>A0ACC2SXL3</accession>
<keyword evidence="2" id="KW-1185">Reference proteome</keyword>
<reference evidence="1" key="1">
    <citation type="submission" date="2022-04" db="EMBL/GenBank/DDBJ databases">
        <title>Genome of the entomopathogenic fungus Entomophthora muscae.</title>
        <authorList>
            <person name="Elya C."/>
            <person name="Lovett B.R."/>
            <person name="Lee E."/>
            <person name="Macias A.M."/>
            <person name="Hajek A.E."/>
            <person name="De Bivort B.L."/>
            <person name="Kasson M.T."/>
            <person name="De Fine Licht H.H."/>
            <person name="Stajich J.E."/>
        </authorList>
    </citation>
    <scope>NUCLEOTIDE SEQUENCE</scope>
    <source>
        <strain evidence="1">Berkeley</strain>
    </source>
</reference>
<sequence length="516" mass="59968">MELSGWNFNPGQQGPVAAREEHVHGYHRKEFKDYYHWLRSGDEKTRQYLHSENVFSQAVLLSIRPLVGEIREELESFKGAKDDYPFAVGEYTYFDDKSQGLSNYTRATFGERESVKDFNEFDASTVVGAFAPSPYNDRVAYTIDPKGGGDYQLFIKDMCTKEEIMALDNICENIIWSEEGDHLFYTTRDEHRNPFRLMRYSLADKRTHVVYSESSEGFRVEISQSTSKRYLFMNTESDTNNEIRFMDLRNPTSKLEVILPRQSGRLYYVEHHKKEFWFCTNHYKQAYKNFAVFKANIATPGKWSLAIPYNSTEYITGMYGLRNAVALEVRVEGIQHIKIIRNYLQHLVSFPEPVFHAKLALKQLDYATKKIQIVYSSPITPHSLMEYDLETELKPLHQDSYPDYNPKLYSVERIYTNTGVPITLVYKKSLLDGSNPLLLEGYGGYGVNLEPNFQYQLPSLLNRGFIYAIAHVRGGSELGEQWYEQGKLLNKNNSFKDFADMCPPPSVFETWFSHHR</sequence>
<organism evidence="1 2">
    <name type="scientific">Entomophthora muscae</name>
    <dbReference type="NCBI Taxonomy" id="34485"/>
    <lineage>
        <taxon>Eukaryota</taxon>
        <taxon>Fungi</taxon>
        <taxon>Fungi incertae sedis</taxon>
        <taxon>Zoopagomycota</taxon>
        <taxon>Entomophthoromycotina</taxon>
        <taxon>Entomophthoromycetes</taxon>
        <taxon>Entomophthorales</taxon>
        <taxon>Entomophthoraceae</taxon>
        <taxon>Entomophthora</taxon>
    </lineage>
</organism>
<comment type="caution">
    <text evidence="1">The sequence shown here is derived from an EMBL/GenBank/DDBJ whole genome shotgun (WGS) entry which is preliminary data.</text>
</comment>
<name>A0ACC2SXL3_9FUNG</name>
<gene>
    <name evidence="1" type="ORF">DSO57_1003738</name>
</gene>